<keyword evidence="4 6" id="KW-1133">Transmembrane helix</keyword>
<sequence length="402" mass="43939">MFNDLRVSAFLATRSIQRGGRGRNAMYIIIIALVLTNMIFLPSVIMGAMDVYYEQTIDYISSDVIIKPPEDVRYIDDVETLLATVNRVPGVVRASARYPMAGSIDFEDKNVAMKIDAFDPRDETEVTLFHKHIKDGDFLGSGDRDQIIIGSLVAGEKDDTGEFYASLGGATVGDSVSVRYANGVVREYRIKGIINTKSYQADYMVFVTKDEMDAVTGPGGAQATEVLVKTISNEDAPLVKKRILEFGVGENVKTWEEALPDVVSESIESFAIINMISVFGGLVIAVVLIFIMTTIKTFNNRKQIGILKAIGLKKSIIINSYVMQVIFICLIGAIVGSLLLGAMVLTFTTYPIEFPDGNVTPIVTWAMIVENTALLFISSAIAGFIPAWRVTNEGILEAIRGG</sequence>
<dbReference type="InterPro" id="IPR003838">
    <property type="entry name" value="ABC3_permease_C"/>
</dbReference>
<evidence type="ECO:0000256" key="4">
    <source>
        <dbReference type="ARBA" id="ARBA00022989"/>
    </source>
</evidence>
<reference evidence="8" key="1">
    <citation type="submission" date="2022-01" db="EMBL/GenBank/DDBJ databases">
        <title>Draft genome of Methanogenium marinum DSM 15558.</title>
        <authorList>
            <person name="Chen S.-C."/>
            <person name="You Y.-T."/>
        </authorList>
    </citation>
    <scope>NUCLEOTIDE SEQUENCE</scope>
    <source>
        <strain evidence="8">DSM 15558</strain>
    </source>
</reference>
<feature type="transmembrane region" description="Helical" evidence="6">
    <location>
        <begin position="25"/>
        <end position="49"/>
    </location>
</feature>
<dbReference type="RefSeq" id="WP_274925536.1">
    <property type="nucleotide sequence ID" value="NZ_JAKELO010000002.1"/>
</dbReference>
<evidence type="ECO:0000256" key="6">
    <source>
        <dbReference type="SAM" id="Phobius"/>
    </source>
</evidence>
<feature type="transmembrane region" description="Helical" evidence="6">
    <location>
        <begin position="316"/>
        <end position="342"/>
    </location>
</feature>
<evidence type="ECO:0000313" key="9">
    <source>
        <dbReference type="Proteomes" id="UP001143747"/>
    </source>
</evidence>
<feature type="transmembrane region" description="Helical" evidence="6">
    <location>
        <begin position="362"/>
        <end position="385"/>
    </location>
</feature>
<dbReference type="Proteomes" id="UP001143747">
    <property type="component" value="Unassembled WGS sequence"/>
</dbReference>
<keyword evidence="9" id="KW-1185">Reference proteome</keyword>
<name>A0A9Q4KW33_9EURY</name>
<dbReference type="AlphaFoldDB" id="A0A9Q4KW33"/>
<dbReference type="GO" id="GO:0098797">
    <property type="term" value="C:plasma membrane protein complex"/>
    <property type="evidence" value="ECO:0007669"/>
    <property type="project" value="TreeGrafter"/>
</dbReference>
<comment type="subcellular location">
    <subcellularLocation>
        <location evidence="1">Cell membrane</location>
        <topology evidence="1">Multi-pass membrane protein</topology>
    </subcellularLocation>
</comment>
<proteinExistence type="predicted"/>
<dbReference type="GO" id="GO:0044874">
    <property type="term" value="P:lipoprotein localization to outer membrane"/>
    <property type="evidence" value="ECO:0007669"/>
    <property type="project" value="TreeGrafter"/>
</dbReference>
<feature type="transmembrane region" description="Helical" evidence="6">
    <location>
        <begin position="270"/>
        <end position="295"/>
    </location>
</feature>
<dbReference type="Pfam" id="PF02687">
    <property type="entry name" value="FtsX"/>
    <property type="match status" value="1"/>
</dbReference>
<protein>
    <submittedName>
        <fullName evidence="8">FtsX-like permease family protein</fullName>
    </submittedName>
</protein>
<keyword evidence="5 6" id="KW-0472">Membrane</keyword>
<accession>A0A9Q4KW33</accession>
<evidence type="ECO:0000256" key="2">
    <source>
        <dbReference type="ARBA" id="ARBA00022475"/>
    </source>
</evidence>
<organism evidence="8 9">
    <name type="scientific">Methanogenium marinum</name>
    <dbReference type="NCBI Taxonomy" id="348610"/>
    <lineage>
        <taxon>Archaea</taxon>
        <taxon>Methanobacteriati</taxon>
        <taxon>Methanobacteriota</taxon>
        <taxon>Stenosarchaea group</taxon>
        <taxon>Methanomicrobia</taxon>
        <taxon>Methanomicrobiales</taxon>
        <taxon>Methanomicrobiaceae</taxon>
        <taxon>Methanogenium</taxon>
    </lineage>
</organism>
<keyword evidence="2" id="KW-1003">Cell membrane</keyword>
<evidence type="ECO:0000313" key="8">
    <source>
        <dbReference type="EMBL" id="MDE4908925.1"/>
    </source>
</evidence>
<dbReference type="InterPro" id="IPR051447">
    <property type="entry name" value="Lipoprotein-release_system"/>
</dbReference>
<evidence type="ECO:0000256" key="3">
    <source>
        <dbReference type="ARBA" id="ARBA00022692"/>
    </source>
</evidence>
<gene>
    <name evidence="8" type="ORF">L0665_09935</name>
</gene>
<keyword evidence="3 6" id="KW-0812">Transmembrane</keyword>
<evidence type="ECO:0000256" key="1">
    <source>
        <dbReference type="ARBA" id="ARBA00004651"/>
    </source>
</evidence>
<evidence type="ECO:0000259" key="7">
    <source>
        <dbReference type="Pfam" id="PF02687"/>
    </source>
</evidence>
<comment type="caution">
    <text evidence="8">The sequence shown here is derived from an EMBL/GenBank/DDBJ whole genome shotgun (WGS) entry which is preliminary data.</text>
</comment>
<dbReference type="EMBL" id="JAKELO010000002">
    <property type="protein sequence ID" value="MDE4908925.1"/>
    <property type="molecule type" value="Genomic_DNA"/>
</dbReference>
<feature type="domain" description="ABC3 transporter permease C-terminal" evidence="7">
    <location>
        <begin position="276"/>
        <end position="393"/>
    </location>
</feature>
<dbReference type="PANTHER" id="PTHR30489">
    <property type="entry name" value="LIPOPROTEIN-RELEASING SYSTEM TRANSMEMBRANE PROTEIN LOLE"/>
    <property type="match status" value="1"/>
</dbReference>
<evidence type="ECO:0000256" key="5">
    <source>
        <dbReference type="ARBA" id="ARBA00023136"/>
    </source>
</evidence>
<dbReference type="PANTHER" id="PTHR30489:SF0">
    <property type="entry name" value="LIPOPROTEIN-RELEASING SYSTEM TRANSMEMBRANE PROTEIN LOLE"/>
    <property type="match status" value="1"/>
</dbReference>